<sequence length="159" mass="18529">MGAFISRLRRYKSKAELLEILEKGIRKKEKDRQFNLRNRDYVKRGAIITAVVVFVLLIILNLCSFVADIVILIYPFIAILIIVIISRTYTIALKKSQYKLYMMREEKKNLLEEVKISEKYLVAKELLEKYGSSEDLLPDSNSTNNVHSNFHRSTTINVE</sequence>
<accession>A0A8S1BU13</accession>
<proteinExistence type="predicted"/>
<dbReference type="Proteomes" id="UP000494256">
    <property type="component" value="Unassembled WGS sequence"/>
</dbReference>
<feature type="transmembrane region" description="Helical" evidence="1">
    <location>
        <begin position="46"/>
        <end position="67"/>
    </location>
</feature>
<evidence type="ECO:0000313" key="2">
    <source>
        <dbReference type="EMBL" id="CAB3262002.1"/>
    </source>
</evidence>
<comment type="caution">
    <text evidence="2">The sequence shown here is derived from an EMBL/GenBank/DDBJ whole genome shotgun (WGS) entry which is preliminary data.</text>
</comment>
<keyword evidence="1" id="KW-1133">Transmembrane helix</keyword>
<dbReference type="AlphaFoldDB" id="A0A8S1BU13"/>
<feature type="transmembrane region" description="Helical" evidence="1">
    <location>
        <begin position="73"/>
        <end position="93"/>
    </location>
</feature>
<dbReference type="EMBL" id="CADEBD010001048">
    <property type="protein sequence ID" value="CAB3262002.1"/>
    <property type="molecule type" value="Genomic_DNA"/>
</dbReference>
<protein>
    <submittedName>
        <fullName evidence="2">Uncharacterized protein</fullName>
    </submittedName>
</protein>
<keyword evidence="1" id="KW-0472">Membrane</keyword>
<gene>
    <name evidence="2" type="ORF">APLA_LOCUS17485</name>
</gene>
<reference evidence="2 3" key="1">
    <citation type="submission" date="2020-04" db="EMBL/GenBank/DDBJ databases">
        <authorList>
            <person name="Wallbank WR R."/>
            <person name="Pardo Diaz C."/>
            <person name="Kozak K."/>
            <person name="Martin S."/>
            <person name="Jiggins C."/>
            <person name="Moest M."/>
            <person name="Warren A I."/>
            <person name="Byers J.R.P. K."/>
            <person name="Montejo-Kovacevich G."/>
            <person name="Yen C E."/>
        </authorList>
    </citation>
    <scope>NUCLEOTIDE SEQUENCE [LARGE SCALE GENOMIC DNA]</scope>
</reference>
<dbReference type="OrthoDB" id="1742748at2759"/>
<name>A0A8S1BU13_ARCPL</name>
<evidence type="ECO:0000313" key="3">
    <source>
        <dbReference type="Proteomes" id="UP000494256"/>
    </source>
</evidence>
<keyword evidence="1" id="KW-0812">Transmembrane</keyword>
<organism evidence="2 3">
    <name type="scientific">Arctia plantaginis</name>
    <name type="common">Wood tiger moth</name>
    <name type="synonym">Phalaena plantaginis</name>
    <dbReference type="NCBI Taxonomy" id="874455"/>
    <lineage>
        <taxon>Eukaryota</taxon>
        <taxon>Metazoa</taxon>
        <taxon>Ecdysozoa</taxon>
        <taxon>Arthropoda</taxon>
        <taxon>Hexapoda</taxon>
        <taxon>Insecta</taxon>
        <taxon>Pterygota</taxon>
        <taxon>Neoptera</taxon>
        <taxon>Endopterygota</taxon>
        <taxon>Lepidoptera</taxon>
        <taxon>Glossata</taxon>
        <taxon>Ditrysia</taxon>
        <taxon>Noctuoidea</taxon>
        <taxon>Erebidae</taxon>
        <taxon>Arctiinae</taxon>
        <taxon>Arctia</taxon>
    </lineage>
</organism>
<evidence type="ECO:0000256" key="1">
    <source>
        <dbReference type="SAM" id="Phobius"/>
    </source>
</evidence>